<protein>
    <submittedName>
        <fullName evidence="1">Uncharacterized protein</fullName>
    </submittedName>
</protein>
<gene>
    <name evidence="1" type="ORF">MM415B03119_0001</name>
</gene>
<organism evidence="1">
    <name type="scientific">viral metagenome</name>
    <dbReference type="NCBI Taxonomy" id="1070528"/>
    <lineage>
        <taxon>unclassified sequences</taxon>
        <taxon>metagenomes</taxon>
        <taxon>organismal metagenomes</taxon>
    </lineage>
</organism>
<evidence type="ECO:0000313" key="1">
    <source>
        <dbReference type="EMBL" id="QJA86799.1"/>
    </source>
</evidence>
<dbReference type="EMBL" id="MT142660">
    <property type="protein sequence ID" value="QJA86799.1"/>
    <property type="molecule type" value="Genomic_DNA"/>
</dbReference>
<proteinExistence type="predicted"/>
<accession>A0A6M3KXR0</accession>
<sequence>MTIYDLRKATDRDRVSDNVDVLLWVDEFPHFVSLEKIRVTSTCVILESRGCRSRDLPPPPPR</sequence>
<reference evidence="1" key="1">
    <citation type="submission" date="2020-03" db="EMBL/GenBank/DDBJ databases">
        <title>The deep terrestrial virosphere.</title>
        <authorList>
            <person name="Holmfeldt K."/>
            <person name="Nilsson E."/>
            <person name="Simone D."/>
            <person name="Lopez-Fernandez M."/>
            <person name="Wu X."/>
            <person name="de Brujin I."/>
            <person name="Lundin D."/>
            <person name="Andersson A."/>
            <person name="Bertilsson S."/>
            <person name="Dopson M."/>
        </authorList>
    </citation>
    <scope>NUCLEOTIDE SEQUENCE</scope>
    <source>
        <strain evidence="1">MM415B03119</strain>
    </source>
</reference>
<dbReference type="AlphaFoldDB" id="A0A6M3KXR0"/>
<name>A0A6M3KXR0_9ZZZZ</name>